<dbReference type="Proteomes" id="UP001152795">
    <property type="component" value="Unassembled WGS sequence"/>
</dbReference>
<dbReference type="Gene3D" id="1.20.1250.20">
    <property type="entry name" value="MFS general substrate transporter like domains"/>
    <property type="match status" value="1"/>
</dbReference>
<evidence type="ECO:0000313" key="6">
    <source>
        <dbReference type="Proteomes" id="UP001152795"/>
    </source>
</evidence>
<evidence type="ECO:0000256" key="2">
    <source>
        <dbReference type="ARBA" id="ARBA00022692"/>
    </source>
</evidence>
<evidence type="ECO:0000256" key="1">
    <source>
        <dbReference type="ARBA" id="ARBA00004141"/>
    </source>
</evidence>
<evidence type="ECO:0000256" key="3">
    <source>
        <dbReference type="ARBA" id="ARBA00022989"/>
    </source>
</evidence>
<dbReference type="InterPro" id="IPR036259">
    <property type="entry name" value="MFS_trans_sf"/>
</dbReference>
<dbReference type="PANTHER" id="PTHR24064">
    <property type="entry name" value="SOLUTE CARRIER FAMILY 22 MEMBER"/>
    <property type="match status" value="1"/>
</dbReference>
<organism evidence="5 6">
    <name type="scientific">Paramuricea clavata</name>
    <name type="common">Red gorgonian</name>
    <name type="synonym">Violescent sea-whip</name>
    <dbReference type="NCBI Taxonomy" id="317549"/>
    <lineage>
        <taxon>Eukaryota</taxon>
        <taxon>Metazoa</taxon>
        <taxon>Cnidaria</taxon>
        <taxon>Anthozoa</taxon>
        <taxon>Octocorallia</taxon>
        <taxon>Malacalcyonacea</taxon>
        <taxon>Plexauridae</taxon>
        <taxon>Paramuricea</taxon>
    </lineage>
</organism>
<keyword evidence="6" id="KW-1185">Reference proteome</keyword>
<dbReference type="EMBL" id="CACRXK020012702">
    <property type="protein sequence ID" value="CAB4023822.1"/>
    <property type="molecule type" value="Genomic_DNA"/>
</dbReference>
<dbReference type="PROSITE" id="PS50850">
    <property type="entry name" value="MFS"/>
    <property type="match status" value="1"/>
</dbReference>
<dbReference type="Pfam" id="PF00083">
    <property type="entry name" value="Sugar_tr"/>
    <property type="match status" value="1"/>
</dbReference>
<reference evidence="5" key="1">
    <citation type="submission" date="2020-04" db="EMBL/GenBank/DDBJ databases">
        <authorList>
            <person name="Alioto T."/>
            <person name="Alioto T."/>
            <person name="Gomez Garrido J."/>
        </authorList>
    </citation>
    <scope>NUCLEOTIDE SEQUENCE</scope>
    <source>
        <strain evidence="5">A484AB</strain>
    </source>
</reference>
<protein>
    <submittedName>
        <fullName evidence="5">Organic cation transporter -like</fullName>
    </submittedName>
</protein>
<accession>A0A6S7K7U4</accession>
<dbReference type="OrthoDB" id="3936150at2759"/>
<dbReference type="GO" id="GO:0016020">
    <property type="term" value="C:membrane"/>
    <property type="evidence" value="ECO:0007669"/>
    <property type="project" value="UniProtKB-SubCell"/>
</dbReference>
<keyword evidence="2" id="KW-0812">Transmembrane</keyword>
<evidence type="ECO:0000313" key="5">
    <source>
        <dbReference type="EMBL" id="CAB4023822.1"/>
    </source>
</evidence>
<dbReference type="GO" id="GO:0022857">
    <property type="term" value="F:transmembrane transporter activity"/>
    <property type="evidence" value="ECO:0007669"/>
    <property type="project" value="InterPro"/>
</dbReference>
<comment type="caution">
    <text evidence="5">The sequence shown here is derived from an EMBL/GenBank/DDBJ whole genome shotgun (WGS) entry which is preliminary data.</text>
</comment>
<dbReference type="AlphaFoldDB" id="A0A6S7K7U4"/>
<dbReference type="InterPro" id="IPR020846">
    <property type="entry name" value="MFS_dom"/>
</dbReference>
<keyword evidence="4" id="KW-0472">Membrane</keyword>
<sequence>MAFMGAKTKHRCMVANNTDVSRLVPLIRKNGKSIWDGCHLFDGYNTTEKIPCPNGWTYDLPEGEATIISEWDLVCDNAYKVSLATSMYFAGVTLGSLVFGTLSDKFGRRPVFLFTMFSPFVLGLLLFFIKNYIAFVVLRFFLGSVMQGLQIATFTSQVEMLATQYRTSFGIGQGVFWATGVMSLALVSYLIKEWHYIQLVSTTIFLFQIGLVWCLPESIRWLLINNRFDKAEKVVRNICSFNKIIFPRDIFDKTVNKIENKSDIKNFTIVDIFKSSVLRKRSLIMMVVW</sequence>
<proteinExistence type="predicted"/>
<gene>
    <name evidence="5" type="ORF">PACLA_8A015617</name>
</gene>
<keyword evidence="3" id="KW-1133">Transmembrane helix</keyword>
<evidence type="ECO:0000256" key="4">
    <source>
        <dbReference type="ARBA" id="ARBA00023136"/>
    </source>
</evidence>
<name>A0A6S7K7U4_PARCT</name>
<dbReference type="SUPFAM" id="SSF103473">
    <property type="entry name" value="MFS general substrate transporter"/>
    <property type="match status" value="1"/>
</dbReference>
<dbReference type="InterPro" id="IPR005828">
    <property type="entry name" value="MFS_sugar_transport-like"/>
</dbReference>
<comment type="subcellular location">
    <subcellularLocation>
        <location evidence="1">Membrane</location>
        <topology evidence="1">Multi-pass membrane protein</topology>
    </subcellularLocation>
</comment>